<comment type="subunit">
    <text evidence="1">Interacts with the cytoplasmic NapA precursor.</text>
</comment>
<comment type="function">
    <text evidence="1">Chaperone for NapA, the catalytic subunit of the periplasmic nitrate reductase. It binds directly and specifically to the twin-arginine signal peptide of NapA, preventing premature interaction with the Tat translocase and premature export.</text>
</comment>
<protein>
    <recommendedName>
        <fullName evidence="1">Chaperone NapD</fullName>
    </recommendedName>
    <alternativeName>
        <fullName evidence="1">NapA signal peptide-binding chaperone NapD</fullName>
    </alternativeName>
</protein>
<dbReference type="RefSeq" id="WP_096259450.1">
    <property type="nucleotide sequence ID" value="NZ_BDME01000002.1"/>
</dbReference>
<proteinExistence type="inferred from homology"/>
<comment type="similarity">
    <text evidence="1">Belongs to the NapD family.</text>
</comment>
<accession>A0A292YG98</accession>
<name>A0A292YG98_9BACT</name>
<keyword evidence="1" id="KW-0143">Chaperone</keyword>
<organism evidence="2 3">
    <name type="scientific">Lebetimonas natsushimae</name>
    <dbReference type="NCBI Taxonomy" id="1936991"/>
    <lineage>
        <taxon>Bacteria</taxon>
        <taxon>Pseudomonadati</taxon>
        <taxon>Campylobacterota</taxon>
        <taxon>Epsilonproteobacteria</taxon>
        <taxon>Nautiliales</taxon>
        <taxon>Nautiliaceae</taxon>
        <taxon>Lebetimonas</taxon>
    </lineage>
</organism>
<comment type="subcellular location">
    <subcellularLocation>
        <location evidence="1">Cytoplasm</location>
    </subcellularLocation>
</comment>
<dbReference type="GO" id="GO:0051224">
    <property type="term" value="P:negative regulation of protein transport"/>
    <property type="evidence" value="ECO:0007669"/>
    <property type="project" value="UniProtKB-UniRule"/>
</dbReference>
<dbReference type="AlphaFoldDB" id="A0A292YG98"/>
<dbReference type="EMBL" id="BDME01000002">
    <property type="protein sequence ID" value="GAX87914.1"/>
    <property type="molecule type" value="Genomic_DNA"/>
</dbReference>
<evidence type="ECO:0000313" key="2">
    <source>
        <dbReference type="EMBL" id="GAX87914.1"/>
    </source>
</evidence>
<keyword evidence="3" id="KW-1185">Reference proteome</keyword>
<dbReference type="HAMAP" id="MF_02200">
    <property type="entry name" value="NapD"/>
    <property type="match status" value="1"/>
</dbReference>
<dbReference type="InterPro" id="IPR005623">
    <property type="entry name" value="Chaperone_NapD_NO3_reduct"/>
</dbReference>
<dbReference type="Gene3D" id="3.30.70.920">
    <property type="match status" value="1"/>
</dbReference>
<sequence length="114" mass="13144">MNISSVIVKTKPEHYDAVYMNLLESDLCDVHFGEKEKGIIIVTIEGESVEEEIKKVTAIEDMPYIISANMHMSYNEEELDKLREGIDLNKTVEELNTEKKAEEIDYKGSLKKKY</sequence>
<dbReference type="GO" id="GO:0005048">
    <property type="term" value="F:signal sequence binding"/>
    <property type="evidence" value="ECO:0007669"/>
    <property type="project" value="UniProtKB-UniRule"/>
</dbReference>
<evidence type="ECO:0000256" key="1">
    <source>
        <dbReference type="HAMAP-Rule" id="MF_02200"/>
    </source>
</evidence>
<keyword evidence="1" id="KW-0963">Cytoplasm</keyword>
<reference evidence="2 3" key="1">
    <citation type="journal article" date="2017" name="Syst. Appl. Microbiol.">
        <title>Lebetimonas natsushimae sp. nov., a novel strictly anaerobic, moderately thermophilic chemoautotroph isolated from a deep-sea hydrothermal vent polychaete nest in the Mid-Okinawa Trough.</title>
        <authorList>
            <person name="Nagata R."/>
            <person name="Takaki Y."/>
            <person name="Tame A."/>
            <person name="Nunoura T."/>
            <person name="Muto H."/>
            <person name="Mino S."/>
            <person name="Sawayama S."/>
            <person name="Takai K."/>
            <person name="Nakagawa S."/>
        </authorList>
    </citation>
    <scope>NUCLEOTIDE SEQUENCE [LARGE SCALE GENOMIC DNA]</scope>
    <source>
        <strain evidence="2 3">HS1857</strain>
    </source>
</reference>
<evidence type="ECO:0000313" key="3">
    <source>
        <dbReference type="Proteomes" id="UP000217944"/>
    </source>
</evidence>
<dbReference type="Proteomes" id="UP000217944">
    <property type="component" value="Unassembled WGS sequence"/>
</dbReference>
<dbReference type="Pfam" id="PF03927">
    <property type="entry name" value="NapD"/>
    <property type="match status" value="1"/>
</dbReference>
<gene>
    <name evidence="1" type="primary">napD</name>
    <name evidence="2" type="ORF">LNAT_P1211</name>
</gene>
<dbReference type="GO" id="GO:0005737">
    <property type="term" value="C:cytoplasm"/>
    <property type="evidence" value="ECO:0007669"/>
    <property type="project" value="UniProtKB-SubCell"/>
</dbReference>
<dbReference type="OrthoDB" id="1120071at2"/>
<comment type="caution">
    <text evidence="2">The sequence shown here is derived from an EMBL/GenBank/DDBJ whole genome shotgun (WGS) entry which is preliminary data.</text>
</comment>